<feature type="transmembrane region" description="Helical" evidence="1">
    <location>
        <begin position="123"/>
        <end position="141"/>
    </location>
</feature>
<keyword evidence="1" id="KW-0812">Transmembrane</keyword>
<reference evidence="2 3" key="1">
    <citation type="submission" date="2018-10" db="EMBL/GenBank/DDBJ databases">
        <title>Genomic Encyclopedia of Type Strains, Phase IV (KMG-IV): sequencing the most valuable type-strain genomes for metagenomic binning, comparative biology and taxonomic classification.</title>
        <authorList>
            <person name="Goeker M."/>
        </authorList>
    </citation>
    <scope>NUCLEOTIDE SEQUENCE [LARGE SCALE GENOMIC DNA]</scope>
    <source>
        <strain evidence="2 3">DSM 4734</strain>
    </source>
</reference>
<protein>
    <submittedName>
        <fullName evidence="2">TolB-like protein</fullName>
    </submittedName>
</protein>
<evidence type="ECO:0000313" key="3">
    <source>
        <dbReference type="Proteomes" id="UP000273675"/>
    </source>
</evidence>
<evidence type="ECO:0000313" key="2">
    <source>
        <dbReference type="EMBL" id="RKQ96420.1"/>
    </source>
</evidence>
<dbReference type="SUPFAM" id="SSF48452">
    <property type="entry name" value="TPR-like"/>
    <property type="match status" value="1"/>
</dbReference>
<dbReference type="Gene3D" id="3.40.50.10070">
    <property type="entry name" value="TolB, N-terminal domain"/>
    <property type="match status" value="1"/>
</dbReference>
<evidence type="ECO:0000256" key="1">
    <source>
        <dbReference type="SAM" id="Phobius"/>
    </source>
</evidence>
<sequence length="635" mass="69089">MPRLDRVPRQLAYSANMVRMPRKRRGKSEQMLGLIAELRRRSVFRVAAAYLVVAWLIMQVVATIGGAAGLPDWADSLALVLLLAGFPVILFIAWAFELSPDGLKRTGSADKASQVPAAGMPDYALIGALVIVAVIASSQMLTRPGQSEIPTADAGAIADGIPSDNSIAVLPFLDLSPAGDQQYFSDGISEEILNVLVRIEGLDVTSRTSAFQYRSDTMGVPEIAERLRVRHVLEGSVRRSGNTIRITAQLIDARSDVHLWSQTYDQSLTAENLFAIQDEIANAIVRALSEVLDIQAPEIAVAPLTDSVDAYDLYLQARDLFHRRTDLDVAADLVALAVEQSPDFTAAWALRAAISNVRGAHGYGPEAGVDQATLTESYARQTLALDPDNALAIAVRASHRSQRMMFHGEPGDIGSVLTDLNRAAALNPHDATIHNWLGMGRLFVGDLDGALSSFQTCVQIEARYAACAENYYDTLAAMGRTDEALAALEANLANGLSTTQWVNFAVLEENDERLAFLIAANQPWILPGFPRLGEIYDAYQTPNADHSELLREALDYMPPDDRDHPALLLSLVLTPLGAEGLPVSPVSIWQPGASRYRQTPAFRQLMRSSGTFDYWREHGFPAPCRPVGADDFACD</sequence>
<organism evidence="2 3">
    <name type="scientific">Maricaulis maris</name>
    <dbReference type="NCBI Taxonomy" id="74318"/>
    <lineage>
        <taxon>Bacteria</taxon>
        <taxon>Pseudomonadati</taxon>
        <taxon>Pseudomonadota</taxon>
        <taxon>Alphaproteobacteria</taxon>
        <taxon>Maricaulales</taxon>
        <taxon>Maricaulaceae</taxon>
        <taxon>Maricaulis</taxon>
    </lineage>
</organism>
<dbReference type="InterPro" id="IPR011990">
    <property type="entry name" value="TPR-like_helical_dom_sf"/>
</dbReference>
<keyword evidence="1" id="KW-1133">Transmembrane helix</keyword>
<feature type="transmembrane region" description="Helical" evidence="1">
    <location>
        <begin position="76"/>
        <end position="96"/>
    </location>
</feature>
<dbReference type="Proteomes" id="UP000273675">
    <property type="component" value="Unassembled WGS sequence"/>
</dbReference>
<proteinExistence type="predicted"/>
<name>A0A495D631_9PROT</name>
<dbReference type="Gene3D" id="1.25.40.10">
    <property type="entry name" value="Tetratricopeptide repeat domain"/>
    <property type="match status" value="1"/>
</dbReference>
<accession>A0A495D631</accession>
<dbReference type="AlphaFoldDB" id="A0A495D631"/>
<feature type="transmembrane region" description="Helical" evidence="1">
    <location>
        <begin position="48"/>
        <end position="70"/>
    </location>
</feature>
<keyword evidence="1" id="KW-0472">Membrane</keyword>
<dbReference type="EMBL" id="RBIM01000004">
    <property type="protein sequence ID" value="RKQ96420.1"/>
    <property type="molecule type" value="Genomic_DNA"/>
</dbReference>
<comment type="caution">
    <text evidence="2">The sequence shown here is derived from an EMBL/GenBank/DDBJ whole genome shotgun (WGS) entry which is preliminary data.</text>
</comment>
<gene>
    <name evidence="2" type="ORF">C7435_1750</name>
</gene>